<dbReference type="EMBL" id="PTPX01000009">
    <property type="protein sequence ID" value="RAL19094.1"/>
    <property type="molecule type" value="Genomic_DNA"/>
</dbReference>
<dbReference type="OrthoDB" id="64791at2"/>
<proteinExistence type="predicted"/>
<keyword evidence="6" id="KW-1185">Reference proteome</keyword>
<evidence type="ECO:0000313" key="6">
    <source>
        <dbReference type="Proteomes" id="UP000248689"/>
    </source>
</evidence>
<evidence type="ECO:0000256" key="3">
    <source>
        <dbReference type="ARBA" id="ARBA00022801"/>
    </source>
</evidence>
<reference evidence="6" key="1">
    <citation type="submission" date="2018-02" db="EMBL/GenBank/DDBJ databases">
        <title>Glaesserella australis sp. nov., isolated from the lungs of pigs.</title>
        <authorList>
            <person name="Turni C."/>
            <person name="Christensen H."/>
        </authorList>
    </citation>
    <scope>NUCLEOTIDE SEQUENCE [LARGE SCALE GENOMIC DNA]</scope>
    <source>
        <strain evidence="6">HS4635</strain>
    </source>
</reference>
<dbReference type="NCBIfam" id="TIGR01543">
    <property type="entry name" value="proheadase_HK97"/>
    <property type="match status" value="1"/>
</dbReference>
<gene>
    <name evidence="5" type="ORF">C5N92_04675</name>
</gene>
<keyword evidence="3" id="KW-0378">Hydrolase</keyword>
<dbReference type="InterPro" id="IPR006433">
    <property type="entry name" value="Prohead_protease"/>
</dbReference>
<organism evidence="5 6">
    <name type="scientific">Glaesserella australis</name>
    <dbReference type="NCBI Taxonomy" id="2094024"/>
    <lineage>
        <taxon>Bacteria</taxon>
        <taxon>Pseudomonadati</taxon>
        <taxon>Pseudomonadota</taxon>
        <taxon>Gammaproteobacteria</taxon>
        <taxon>Pasteurellales</taxon>
        <taxon>Pasteurellaceae</taxon>
        <taxon>Glaesserella</taxon>
    </lineage>
</organism>
<sequence length="199" mass="22502">MSDIEKRSYLGEVRAEKREDEPTHIIGYGSVFNSKSEVMWGFREIIMPGAFDDCLNDDVRGLFNHDPNFILGRSTAGTLSLSVDETGLKYDITAPDTPTIRDLVIAPLQRGDITQSSFAFRIARNGDEWYENDDGVIIREIHKISRLYDVSPVTYPAYQEASSTLRSLEAWKEARHSGAIKNAINQRSARERFLQLISA</sequence>
<dbReference type="InterPro" id="IPR054613">
    <property type="entry name" value="Peptidase_S78_dom"/>
</dbReference>
<dbReference type="Proteomes" id="UP000248689">
    <property type="component" value="Unassembled WGS sequence"/>
</dbReference>
<keyword evidence="1" id="KW-1188">Viral release from host cell</keyword>
<dbReference type="GO" id="GO:0008233">
    <property type="term" value="F:peptidase activity"/>
    <property type="evidence" value="ECO:0007669"/>
    <property type="project" value="UniProtKB-KW"/>
</dbReference>
<evidence type="ECO:0000256" key="1">
    <source>
        <dbReference type="ARBA" id="ARBA00022612"/>
    </source>
</evidence>
<comment type="caution">
    <text evidence="5">The sequence shown here is derived from an EMBL/GenBank/DDBJ whole genome shotgun (WGS) entry which is preliminary data.</text>
</comment>
<dbReference type="Pfam" id="PF04586">
    <property type="entry name" value="Peptidase_S78"/>
    <property type="match status" value="1"/>
</dbReference>
<protein>
    <submittedName>
        <fullName evidence="5">HK97 family phage prohead protease</fullName>
    </submittedName>
</protein>
<evidence type="ECO:0000259" key="4">
    <source>
        <dbReference type="Pfam" id="PF04586"/>
    </source>
</evidence>
<feature type="domain" description="Prohead serine protease" evidence="4">
    <location>
        <begin position="14"/>
        <end position="171"/>
    </location>
</feature>
<dbReference type="AlphaFoldDB" id="A0A328C3K0"/>
<name>A0A328C3K0_9PAST</name>
<evidence type="ECO:0000256" key="2">
    <source>
        <dbReference type="ARBA" id="ARBA00022670"/>
    </source>
</evidence>
<accession>A0A328C3K0</accession>
<keyword evidence="2 5" id="KW-0645">Protease</keyword>
<dbReference type="GO" id="GO:0006508">
    <property type="term" value="P:proteolysis"/>
    <property type="evidence" value="ECO:0007669"/>
    <property type="project" value="UniProtKB-KW"/>
</dbReference>
<evidence type="ECO:0000313" key="5">
    <source>
        <dbReference type="EMBL" id="RAL19094.1"/>
    </source>
</evidence>
<dbReference type="RefSeq" id="WP_111749706.1">
    <property type="nucleotide sequence ID" value="NZ_PTPX01000009.1"/>
</dbReference>